<reference evidence="10 11" key="1">
    <citation type="submission" date="2019-02" db="EMBL/GenBank/DDBJ databases">
        <title>Genome sequencing of the rare red list fungi Dentipellis fragilis.</title>
        <authorList>
            <person name="Buettner E."/>
            <person name="Kellner H."/>
        </authorList>
    </citation>
    <scope>NUCLEOTIDE SEQUENCE [LARGE SCALE GENOMIC DNA]</scope>
    <source>
        <strain evidence="10 11">DSM 105465</strain>
    </source>
</reference>
<feature type="transmembrane region" description="Helical" evidence="9">
    <location>
        <begin position="671"/>
        <end position="691"/>
    </location>
</feature>
<accession>A0A4Y9ZAB7</accession>
<dbReference type="InterPro" id="IPR004813">
    <property type="entry name" value="OPT"/>
</dbReference>
<comment type="caution">
    <text evidence="10">The sequence shown here is derived from an EMBL/GenBank/DDBJ whole genome shotgun (WGS) entry which is preliminary data.</text>
</comment>
<keyword evidence="7 9" id="KW-1133">Transmembrane helix</keyword>
<evidence type="ECO:0000256" key="7">
    <source>
        <dbReference type="ARBA" id="ARBA00022989"/>
    </source>
</evidence>
<feature type="transmembrane region" description="Helical" evidence="9">
    <location>
        <begin position="247"/>
        <end position="266"/>
    </location>
</feature>
<evidence type="ECO:0000256" key="1">
    <source>
        <dbReference type="ARBA" id="ARBA00004141"/>
    </source>
</evidence>
<dbReference type="AlphaFoldDB" id="A0A4Y9ZAB7"/>
<dbReference type="EMBL" id="SEOQ01000084">
    <property type="protein sequence ID" value="TFY70748.1"/>
    <property type="molecule type" value="Genomic_DNA"/>
</dbReference>
<keyword evidence="4 9" id="KW-0812">Transmembrane</keyword>
<keyword evidence="11" id="KW-1185">Reference proteome</keyword>
<keyword evidence="6" id="KW-0653">Protein transport</keyword>
<feature type="transmembrane region" description="Helical" evidence="9">
    <location>
        <begin position="758"/>
        <end position="778"/>
    </location>
</feature>
<evidence type="ECO:0000313" key="10">
    <source>
        <dbReference type="EMBL" id="TFY70748.1"/>
    </source>
</evidence>
<comment type="similarity">
    <text evidence="2">Belongs to the oligopeptide OPT transporter family.</text>
</comment>
<feature type="transmembrane region" description="Helical" evidence="9">
    <location>
        <begin position="639"/>
        <end position="659"/>
    </location>
</feature>
<dbReference type="Pfam" id="PF03169">
    <property type="entry name" value="OPT"/>
    <property type="match status" value="1"/>
</dbReference>
<comment type="subcellular location">
    <subcellularLocation>
        <location evidence="1">Membrane</location>
        <topology evidence="1">Multi-pass membrane protein</topology>
    </subcellularLocation>
</comment>
<organism evidence="10 11">
    <name type="scientific">Dentipellis fragilis</name>
    <dbReference type="NCBI Taxonomy" id="205917"/>
    <lineage>
        <taxon>Eukaryota</taxon>
        <taxon>Fungi</taxon>
        <taxon>Dikarya</taxon>
        <taxon>Basidiomycota</taxon>
        <taxon>Agaricomycotina</taxon>
        <taxon>Agaricomycetes</taxon>
        <taxon>Russulales</taxon>
        <taxon>Hericiaceae</taxon>
        <taxon>Dentipellis</taxon>
    </lineage>
</organism>
<evidence type="ECO:0000256" key="9">
    <source>
        <dbReference type="SAM" id="Phobius"/>
    </source>
</evidence>
<feature type="transmembrane region" description="Helical" evidence="9">
    <location>
        <begin position="311"/>
        <end position="329"/>
    </location>
</feature>
<evidence type="ECO:0000313" key="11">
    <source>
        <dbReference type="Proteomes" id="UP000298327"/>
    </source>
</evidence>
<dbReference type="NCBIfam" id="TIGR00727">
    <property type="entry name" value="ISP4_OPT"/>
    <property type="match status" value="1"/>
</dbReference>
<evidence type="ECO:0000256" key="5">
    <source>
        <dbReference type="ARBA" id="ARBA00022856"/>
    </source>
</evidence>
<name>A0A4Y9ZAB7_9AGAM</name>
<evidence type="ECO:0000256" key="4">
    <source>
        <dbReference type="ARBA" id="ARBA00022692"/>
    </source>
</evidence>
<feature type="transmembrane region" description="Helical" evidence="9">
    <location>
        <begin position="560"/>
        <end position="581"/>
    </location>
</feature>
<keyword evidence="8 9" id="KW-0472">Membrane</keyword>
<dbReference type="Proteomes" id="UP000298327">
    <property type="component" value="Unassembled WGS sequence"/>
</dbReference>
<dbReference type="GO" id="GO:0015031">
    <property type="term" value="P:protein transport"/>
    <property type="evidence" value="ECO:0007669"/>
    <property type="project" value="UniProtKB-KW"/>
</dbReference>
<evidence type="ECO:0008006" key="12">
    <source>
        <dbReference type="Google" id="ProtNLM"/>
    </source>
</evidence>
<protein>
    <recommendedName>
        <fullName evidence="12">OPT family small oligopeptide transporter</fullName>
    </recommendedName>
</protein>
<keyword evidence="3" id="KW-0813">Transport</keyword>
<feature type="transmembrane region" description="Helical" evidence="9">
    <location>
        <begin position="840"/>
        <end position="856"/>
    </location>
</feature>
<evidence type="ECO:0000256" key="3">
    <source>
        <dbReference type="ARBA" id="ARBA00022448"/>
    </source>
</evidence>
<feature type="transmembrane region" description="Helical" evidence="9">
    <location>
        <begin position="790"/>
        <end position="810"/>
    </location>
</feature>
<evidence type="ECO:0000256" key="2">
    <source>
        <dbReference type="ARBA" id="ARBA00008807"/>
    </source>
</evidence>
<dbReference type="GO" id="GO:0016020">
    <property type="term" value="C:membrane"/>
    <property type="evidence" value="ECO:0007669"/>
    <property type="project" value="UniProtKB-SubCell"/>
</dbReference>
<gene>
    <name evidence="10" type="ORF">EVG20_g2246</name>
</gene>
<evidence type="ECO:0000256" key="8">
    <source>
        <dbReference type="ARBA" id="ARBA00023136"/>
    </source>
</evidence>
<feature type="transmembrane region" description="Helical" evidence="9">
    <location>
        <begin position="613"/>
        <end position="633"/>
    </location>
</feature>
<keyword evidence="5" id="KW-0571">Peptide transport</keyword>
<dbReference type="NCBIfam" id="TIGR00728">
    <property type="entry name" value="OPT_sfam"/>
    <property type="match status" value="1"/>
</dbReference>
<dbReference type="OrthoDB" id="9986677at2759"/>
<dbReference type="InterPro" id="IPR004648">
    <property type="entry name" value="Oligpept_transpt"/>
</dbReference>
<feature type="transmembrane region" description="Helical" evidence="9">
    <location>
        <begin position="481"/>
        <end position="500"/>
    </location>
</feature>
<dbReference type="PANTHER" id="PTHR22601">
    <property type="entry name" value="ISP4 LIKE PROTEIN"/>
    <property type="match status" value="1"/>
</dbReference>
<sequence length="938" mass="105061">MLSSFTGTAGGCRVTWSSRGEFDILLLWKTQLEHLQVCVWYLAHQRSTVLSADRKGPSVAHGRVRVIQIPDEILLAGQDATHDTSMWNAEEAPILKVGITTLGRVLISTRFTASDYVTISAQSSHCLAKHPAVHKDLHPCTSTRDSSQLAAMSAIDDEKIDSVSSVDIEKHAGRGDISDVIGETGPEDPNYDPVNAEIGELGSHYSALFVTVGLNALCLEEDSPYPEVRSAVSNTDDPEMPCSTPRAWVFGIFWAIIIPGVNQFFFFRYPSVTIYSIVPQLLTFPLMKIWERIIPSVRIFGMSMNPGPFTVKEHVIITIMAAVGAQSAYATDIVAVQRVFYGQQYNFSYQWLLVMSTQLIGFSIGGVCKRFLVSPPSMIWPTNLVTSALFNTLHARVTAGSELRGGLSRERFFLYVFIGYWCWNWVPGYLFTALSVFSWVTWIRPDNVKLNQLFGYSHGLAMGLITFDWGQVTFNNSPLPVPWWAAANIGIAVVVFYWIITPALYYTNTWYAEYLPIISSNSFDNTGGSYNVTKIITAEATLDEAAYHNYSPLFLSTGFAISYGLSFASITATLMHTFLYYRKQLWTQARRSLNEQPDIHARLMSVYPQVPEWWYGIVFIVMFAFGLIVIEVWHTQMPVWAFILALIVSFVYTIPIGVIQAITNQQVGLNVITELIIGYALPGHPLAMMMFKTWGYITMAQALQFTSDFKLAHYMKVPPRPMFFCQIVAAVIAGTVQLGVQAWLFTNIDGMCTPHQKDGFICPSTTVFGTASIIWGVIGPKRIFSQGALYYPLLFFFLIGAILPVIQWAVHRRFKVGILKYLNFPLIFTGTGNIPPATPINYVPWVLIGFIFNYVIRRRNFAWWSKYNYVLSAGLDSAYAVGILVIFFCLQYPRNGAIGLNTIQSWWGNTVYTTTADSLGTPLISLPEGQTFGPTTWL</sequence>
<feature type="transmembrane region" description="Helical" evidence="9">
    <location>
        <begin position="721"/>
        <end position="746"/>
    </location>
</feature>
<feature type="transmembrane region" description="Helical" evidence="9">
    <location>
        <begin position="412"/>
        <end position="441"/>
    </location>
</feature>
<dbReference type="GO" id="GO:0035673">
    <property type="term" value="F:oligopeptide transmembrane transporter activity"/>
    <property type="evidence" value="ECO:0007669"/>
    <property type="project" value="InterPro"/>
</dbReference>
<feature type="transmembrane region" description="Helical" evidence="9">
    <location>
        <begin position="349"/>
        <end position="368"/>
    </location>
</feature>
<evidence type="ECO:0000256" key="6">
    <source>
        <dbReference type="ARBA" id="ARBA00022927"/>
    </source>
</evidence>
<proteinExistence type="inferred from homology"/>
<feature type="transmembrane region" description="Helical" evidence="9">
    <location>
        <begin position="868"/>
        <end position="888"/>
    </location>
</feature>